<dbReference type="CDD" id="cd16031">
    <property type="entry name" value="G6S_like"/>
    <property type="match status" value="1"/>
</dbReference>
<proteinExistence type="predicted"/>
<dbReference type="InterPro" id="IPR017850">
    <property type="entry name" value="Alkaline_phosphatase_core_sf"/>
</dbReference>
<dbReference type="SUPFAM" id="SSF53649">
    <property type="entry name" value="Alkaline phosphatase-like"/>
    <property type="match status" value="1"/>
</dbReference>
<dbReference type="Proteomes" id="UP001595818">
    <property type="component" value="Unassembled WGS sequence"/>
</dbReference>
<organism evidence="2 3">
    <name type="scientific">Negadavirga shengliensis</name>
    <dbReference type="NCBI Taxonomy" id="1389218"/>
    <lineage>
        <taxon>Bacteria</taxon>
        <taxon>Pseudomonadati</taxon>
        <taxon>Bacteroidota</taxon>
        <taxon>Cytophagia</taxon>
        <taxon>Cytophagales</taxon>
        <taxon>Cyclobacteriaceae</taxon>
        <taxon>Negadavirga</taxon>
    </lineage>
</organism>
<feature type="domain" description="Sulfatase N-terminal" evidence="1">
    <location>
        <begin position="32"/>
        <end position="363"/>
    </location>
</feature>
<dbReference type="RefSeq" id="WP_377062020.1">
    <property type="nucleotide sequence ID" value="NZ_JBHSJJ010000002.1"/>
</dbReference>
<dbReference type="PANTHER" id="PTHR43108">
    <property type="entry name" value="N-ACETYLGLUCOSAMINE-6-SULFATASE FAMILY MEMBER"/>
    <property type="match status" value="1"/>
</dbReference>
<dbReference type="Gene3D" id="3.40.720.10">
    <property type="entry name" value="Alkaline Phosphatase, subunit A"/>
    <property type="match status" value="1"/>
</dbReference>
<evidence type="ECO:0000259" key="1">
    <source>
        <dbReference type="Pfam" id="PF00884"/>
    </source>
</evidence>
<dbReference type="InterPro" id="IPR000917">
    <property type="entry name" value="Sulfatase_N"/>
</dbReference>
<name>A0ABV9SX92_9BACT</name>
<evidence type="ECO:0000313" key="3">
    <source>
        <dbReference type="Proteomes" id="UP001595818"/>
    </source>
</evidence>
<dbReference type="PROSITE" id="PS51257">
    <property type="entry name" value="PROKAR_LIPOPROTEIN"/>
    <property type="match status" value="1"/>
</dbReference>
<dbReference type="EMBL" id="JBHSJJ010000002">
    <property type="protein sequence ID" value="MFC4870978.1"/>
    <property type="molecule type" value="Genomic_DNA"/>
</dbReference>
<dbReference type="PANTHER" id="PTHR43108:SF6">
    <property type="entry name" value="N-SULPHOGLUCOSAMINE SULPHOHYDROLASE"/>
    <property type="match status" value="1"/>
</dbReference>
<comment type="caution">
    <text evidence="2">The sequence shown here is derived from an EMBL/GenBank/DDBJ whole genome shotgun (WGS) entry which is preliminary data.</text>
</comment>
<accession>A0ABV9SX92</accession>
<protein>
    <submittedName>
        <fullName evidence="2">Sulfatase</fullName>
    </submittedName>
</protein>
<sequence length="463" mass="53065">MKTVIFFSYLSLCLVSLGCKTEKQPQEDLGKPNIIFLLTDDQRWDALGIMGNNIIQTPNLDRLAGEGVLFKNAYVTTSICAVSRASFFSGQYMSRHGIEDFQTSFSEEAFEQTYPMILKKAGYNIGFVGKFGVGNPKEQPAGKFDFWAGSDKGQPDYEMTDGDGNYIHHTDKVGKDVERFLEDWGDKGPFNLSVSFKAPHVQDNDPRQFIINPRYKDYYKEDSIPVPLTADPKYWESFPDFFRTDDNIGKERWYLRFKTPKMYQESVKNYYRLITDVDDMVGRMMDQLEAQGLADNTVIIFMGDNGFYLGEHGLAGKWYGHEESIRVPLFIYDPRTEGNRKGSVSEEIVLNIDVAPTILRLAGQNIPESMQGQDLITLINGGGTSRGDFFYEHTFMGSPKIPKIEGVVSLEEKYMIFTEHGYEQYFDLKKDPKETVNLAEDISYGEKVNVLRERYQLLKWQVR</sequence>
<gene>
    <name evidence="2" type="ORF">ACFPFU_04715</name>
</gene>
<keyword evidence="3" id="KW-1185">Reference proteome</keyword>
<reference evidence="3" key="1">
    <citation type="journal article" date="2019" name="Int. J. Syst. Evol. Microbiol.">
        <title>The Global Catalogue of Microorganisms (GCM) 10K type strain sequencing project: providing services to taxonomists for standard genome sequencing and annotation.</title>
        <authorList>
            <consortium name="The Broad Institute Genomics Platform"/>
            <consortium name="The Broad Institute Genome Sequencing Center for Infectious Disease"/>
            <person name="Wu L."/>
            <person name="Ma J."/>
        </authorList>
    </citation>
    <scope>NUCLEOTIDE SEQUENCE [LARGE SCALE GENOMIC DNA]</scope>
    <source>
        <strain evidence="3">CGMCC 4.7466</strain>
    </source>
</reference>
<evidence type="ECO:0000313" key="2">
    <source>
        <dbReference type="EMBL" id="MFC4870978.1"/>
    </source>
</evidence>
<dbReference type="Pfam" id="PF00884">
    <property type="entry name" value="Sulfatase"/>
    <property type="match status" value="1"/>
</dbReference>